<proteinExistence type="predicted"/>
<gene>
    <name evidence="2" type="ORF">HCA69_12935</name>
</gene>
<dbReference type="EMBL" id="JAARWN010000015">
    <property type="protein sequence ID" value="MBC1937280.1"/>
    <property type="molecule type" value="Genomic_DNA"/>
</dbReference>
<evidence type="ECO:0000259" key="1">
    <source>
        <dbReference type="Pfam" id="PF00535"/>
    </source>
</evidence>
<keyword evidence="2" id="KW-0808">Transferase</keyword>
<protein>
    <submittedName>
        <fullName evidence="2">Glycosyltransferase family 2 protein</fullName>
    </submittedName>
</protein>
<organism evidence="2 3">
    <name type="scientific">Listeria grandensis</name>
    <dbReference type="NCBI Taxonomy" id="1494963"/>
    <lineage>
        <taxon>Bacteria</taxon>
        <taxon>Bacillati</taxon>
        <taxon>Bacillota</taxon>
        <taxon>Bacilli</taxon>
        <taxon>Bacillales</taxon>
        <taxon>Listeriaceae</taxon>
        <taxon>Listeria</taxon>
    </lineage>
</organism>
<dbReference type="InterPro" id="IPR029044">
    <property type="entry name" value="Nucleotide-diphossugar_trans"/>
</dbReference>
<dbReference type="PANTHER" id="PTHR43685">
    <property type="entry name" value="GLYCOSYLTRANSFERASE"/>
    <property type="match status" value="1"/>
</dbReference>
<dbReference type="RefSeq" id="WP_185526938.1">
    <property type="nucleotide sequence ID" value="NZ_JAARWN010000015.1"/>
</dbReference>
<dbReference type="Proteomes" id="UP000535908">
    <property type="component" value="Unassembled WGS sequence"/>
</dbReference>
<name>A0A7X0Y5C5_9LIST</name>
<dbReference type="InterPro" id="IPR050834">
    <property type="entry name" value="Glycosyltransf_2"/>
</dbReference>
<dbReference type="Pfam" id="PF00535">
    <property type="entry name" value="Glycos_transf_2"/>
    <property type="match status" value="1"/>
</dbReference>
<comment type="caution">
    <text evidence="2">The sequence shown here is derived from an EMBL/GenBank/DDBJ whole genome shotgun (WGS) entry which is preliminary data.</text>
</comment>
<dbReference type="Gene3D" id="3.90.550.10">
    <property type="entry name" value="Spore Coat Polysaccharide Biosynthesis Protein SpsA, Chain A"/>
    <property type="match status" value="1"/>
</dbReference>
<accession>A0A7X0Y5C5</accession>
<evidence type="ECO:0000313" key="2">
    <source>
        <dbReference type="EMBL" id="MBC1937280.1"/>
    </source>
</evidence>
<dbReference type="SUPFAM" id="SSF53448">
    <property type="entry name" value="Nucleotide-diphospho-sugar transferases"/>
    <property type="match status" value="1"/>
</dbReference>
<evidence type="ECO:0000313" key="3">
    <source>
        <dbReference type="Proteomes" id="UP000535908"/>
    </source>
</evidence>
<feature type="domain" description="Glycosyltransferase 2-like" evidence="1">
    <location>
        <begin position="5"/>
        <end position="171"/>
    </location>
</feature>
<sequence>MKFAIIIPFYNAESRLETTVESVIKQSYGFTENIQILLVNDGSTDTSGSIADLLVRKYPQNIYQIHIKNGGPARARNIGLMHVRDDIDFVGFLDADDVYSLHMIREMAQFAQEHQEINMIVPPFYYLDDYGNRKKIGAHKLNTRFEQGSRVINIQHDYEAIHFYIGGTFLRFDRLKQLAFDESLHFGEDQLLITKLLLDDEEYGVVADVGYFYYRDLNTKRSLVSKSWQDKSRYQPFLEAVYLSYIQLSKAKFGTVIPYVQYLISYHAKLYFYKENIYFREVLTDVEQEAFVRALQSVLGEVEERYIWELDASQPVKEMMSSIRKKGWPIQFEAAPLAEIPMISLHKKWRRNGHAELISDIEESRTALPEKSFFAVKTLFTTKRAKLTKREQDLRIWDVVVRPAGTISTAKIRLRPWELRGIWFYQNTERKVELEHFHLTTELKQKVKRRLKLKRALNQ</sequence>
<dbReference type="GO" id="GO:0016740">
    <property type="term" value="F:transferase activity"/>
    <property type="evidence" value="ECO:0007669"/>
    <property type="project" value="UniProtKB-KW"/>
</dbReference>
<dbReference type="AlphaFoldDB" id="A0A7X0Y5C5"/>
<reference evidence="2 3" key="1">
    <citation type="submission" date="2020-03" db="EMBL/GenBank/DDBJ databases">
        <title>Soil Listeria distribution.</title>
        <authorList>
            <person name="Liao J."/>
            <person name="Wiedmann M."/>
        </authorList>
    </citation>
    <scope>NUCLEOTIDE SEQUENCE [LARGE SCALE GENOMIC DNA]</scope>
    <source>
        <strain evidence="2 3">FSL L7-0741</strain>
    </source>
</reference>
<dbReference type="PANTHER" id="PTHR43685:SF2">
    <property type="entry name" value="GLYCOSYLTRANSFERASE 2-LIKE DOMAIN-CONTAINING PROTEIN"/>
    <property type="match status" value="1"/>
</dbReference>
<dbReference type="InterPro" id="IPR001173">
    <property type="entry name" value="Glyco_trans_2-like"/>
</dbReference>
<dbReference type="CDD" id="cd00761">
    <property type="entry name" value="Glyco_tranf_GTA_type"/>
    <property type="match status" value="1"/>
</dbReference>